<gene>
    <name evidence="2" type="ORF">HQN59_18070</name>
</gene>
<protein>
    <submittedName>
        <fullName evidence="2">Uncharacterized protein</fullName>
    </submittedName>
</protein>
<feature type="region of interest" description="Disordered" evidence="1">
    <location>
        <begin position="22"/>
        <end position="47"/>
    </location>
</feature>
<keyword evidence="3" id="KW-1185">Reference proteome</keyword>
<reference evidence="2 3" key="1">
    <citation type="submission" date="2020-06" db="EMBL/GenBank/DDBJ databases">
        <title>Schlegella sp. ID0723 isolated from air conditioner.</title>
        <authorList>
            <person name="Kim D.Y."/>
            <person name="Kim D.-U."/>
        </authorList>
    </citation>
    <scope>NUCLEOTIDE SEQUENCE [LARGE SCALE GENOMIC DNA]</scope>
    <source>
        <strain evidence="2 3">ID0723</strain>
    </source>
</reference>
<evidence type="ECO:0000313" key="3">
    <source>
        <dbReference type="Proteomes" id="UP000529637"/>
    </source>
</evidence>
<evidence type="ECO:0000313" key="2">
    <source>
        <dbReference type="EMBL" id="NUZ07674.1"/>
    </source>
</evidence>
<dbReference type="EMBL" id="JABWMJ010000009">
    <property type="protein sequence ID" value="NUZ07674.1"/>
    <property type="molecule type" value="Genomic_DNA"/>
</dbReference>
<dbReference type="Proteomes" id="UP000529637">
    <property type="component" value="Unassembled WGS sequence"/>
</dbReference>
<organism evidence="2 3">
    <name type="scientific">Piscinibacter koreensis</name>
    <dbReference type="NCBI Taxonomy" id="2742824"/>
    <lineage>
        <taxon>Bacteria</taxon>
        <taxon>Pseudomonadati</taxon>
        <taxon>Pseudomonadota</taxon>
        <taxon>Betaproteobacteria</taxon>
        <taxon>Burkholderiales</taxon>
        <taxon>Sphaerotilaceae</taxon>
        <taxon>Piscinibacter</taxon>
    </lineage>
</organism>
<dbReference type="AlphaFoldDB" id="A0A7Y6NQX3"/>
<name>A0A7Y6NQX3_9BURK</name>
<sequence length="47" mass="4690">MPSKRPMVDATTVAHSAIAEDVAASDAVKGPPLTKSATEPASPGMPT</sequence>
<proteinExistence type="predicted"/>
<comment type="caution">
    <text evidence="2">The sequence shown here is derived from an EMBL/GenBank/DDBJ whole genome shotgun (WGS) entry which is preliminary data.</text>
</comment>
<accession>A0A7Y6NQX3</accession>
<evidence type="ECO:0000256" key="1">
    <source>
        <dbReference type="SAM" id="MobiDB-lite"/>
    </source>
</evidence>